<reference evidence="2 3" key="1">
    <citation type="submission" date="2024-10" db="EMBL/GenBank/DDBJ databases">
        <authorList>
            <person name="Ratan Roy A."/>
            <person name="Morales Sandoval P.H."/>
            <person name="De Los Santos Villalobos S."/>
            <person name="Chakraborty S."/>
            <person name="Mukherjee J."/>
        </authorList>
    </citation>
    <scope>NUCLEOTIDE SEQUENCE [LARGE SCALE GENOMIC DNA]</scope>
    <source>
        <strain evidence="2 3">S1</strain>
    </source>
</reference>
<organism evidence="2 3">
    <name type="scientific">Almyronema epifaneia S1</name>
    <dbReference type="NCBI Taxonomy" id="2991925"/>
    <lineage>
        <taxon>Bacteria</taxon>
        <taxon>Bacillati</taxon>
        <taxon>Cyanobacteriota</taxon>
        <taxon>Cyanophyceae</taxon>
        <taxon>Nodosilineales</taxon>
        <taxon>Nodosilineaceae</taxon>
        <taxon>Almyronema</taxon>
        <taxon>Almyronema epifaneia</taxon>
    </lineage>
</organism>
<dbReference type="EMBL" id="JBHZOL010000111">
    <property type="protein sequence ID" value="MFE4108480.1"/>
    <property type="molecule type" value="Genomic_DNA"/>
</dbReference>
<feature type="chain" id="PRO_5045340745" description="DUF928 domain-containing protein" evidence="1">
    <location>
        <begin position="21"/>
        <end position="285"/>
    </location>
</feature>
<comment type="caution">
    <text evidence="2">The sequence shown here is derived from an EMBL/GenBank/DDBJ whole genome shotgun (WGS) entry which is preliminary data.</text>
</comment>
<evidence type="ECO:0000256" key="1">
    <source>
        <dbReference type="SAM" id="SignalP"/>
    </source>
</evidence>
<name>A0ABW6ILQ8_9CYAN</name>
<evidence type="ECO:0000313" key="2">
    <source>
        <dbReference type="EMBL" id="MFE4108480.1"/>
    </source>
</evidence>
<sequence>MRLIRSWFPGLMLSSVVLVATGGNAQAQSSAALPEVPIPAASQAIPATSIVSQERARQYASPVRLYPGRSSVINFSSTGEVITYVQLSDLSRIVYNTNAPIDSGAARTIILRPIQALHIEGTYTAAVPNLVVTTVDGAGNTYTYLFDLYRSAEGFPEQSESSGITIAPASEVRATRLANTGSLRPNVLSTEAGEATLSDIERGLAIAIEADYTPPDDPVVLAVREAIALARNGTLLRNAARQLQLNLAVLTSLGELGIEAEIEEAVEELPASPPLERQTEMEELI</sequence>
<keyword evidence="3" id="KW-1185">Reference proteome</keyword>
<evidence type="ECO:0000313" key="3">
    <source>
        <dbReference type="Proteomes" id="UP001600165"/>
    </source>
</evidence>
<gene>
    <name evidence="2" type="ORF">ACFVKH_19545</name>
</gene>
<feature type="signal peptide" evidence="1">
    <location>
        <begin position="1"/>
        <end position="20"/>
    </location>
</feature>
<dbReference type="RefSeq" id="WP_377968109.1">
    <property type="nucleotide sequence ID" value="NZ_JBHZOL010000111.1"/>
</dbReference>
<keyword evidence="1" id="KW-0732">Signal</keyword>
<proteinExistence type="predicted"/>
<dbReference type="Proteomes" id="UP001600165">
    <property type="component" value="Unassembled WGS sequence"/>
</dbReference>
<protein>
    <recommendedName>
        <fullName evidence="4">DUF928 domain-containing protein</fullName>
    </recommendedName>
</protein>
<evidence type="ECO:0008006" key="4">
    <source>
        <dbReference type="Google" id="ProtNLM"/>
    </source>
</evidence>
<accession>A0ABW6ILQ8</accession>